<comment type="similarity">
    <text evidence="1">Belongs to the UDP-glycosyltransferase family.</text>
</comment>
<dbReference type="EMBL" id="JAEACU010000003">
    <property type="protein sequence ID" value="KAH7537207.1"/>
    <property type="molecule type" value="Genomic_DNA"/>
</dbReference>
<feature type="transmembrane region" description="Helical" evidence="2">
    <location>
        <begin position="400"/>
        <end position="420"/>
    </location>
</feature>
<proteinExistence type="inferred from homology"/>
<comment type="caution">
    <text evidence="4">The sequence shown here is derived from an EMBL/GenBank/DDBJ whole genome shotgun (WGS) entry which is preliminary data.</text>
</comment>
<dbReference type="AlphaFoldDB" id="A0A978VNT2"/>
<dbReference type="GO" id="GO:0008194">
    <property type="term" value="F:UDP-glycosyltransferase activity"/>
    <property type="evidence" value="ECO:0007669"/>
    <property type="project" value="UniProtKB-ARBA"/>
</dbReference>
<dbReference type="InterPro" id="IPR058980">
    <property type="entry name" value="Glyco_transf_N"/>
</dbReference>
<name>A0A978VNT2_ZIZJJ</name>
<sequence>MATDDGHHQQQEVQNHGLEETNSIIVIMVPFPLHSHMNQVLQLSVLISSYNIPVHYAGSSVHNFQVRTRAEHHGSCRPLDDDHFSRIQFHDFAMPFFDPNSSNSSGFSLIHVIQNLRQPVGLLLHELSKKAKRIVIIHDNLASSVVQDSTSIPNAESYIFEPTTAFSILSRIIFMESGKFLLIPKELGADDKKFSDPIEIPCLEGNFSKEISEFINYQRQFVQSSVGFLNNTCRLIDVHYAGSSIHNSQIRTRAHHLHEQLSRIQFHDFQIPPLSPDSSRFMFIHAMEHLRKPVALLLHELSKKAKRIIVIHDSLASSVVQDWTCIPNAEPYMFLPTTTFCVLSQIISQESGKYLTIPNELAHDDNFNYDPIEVPYVEGTVCKEISDFMDYQEQFAQNSVGMALFLFLYGAASAASFHMMDNKNQIHF</sequence>
<evidence type="ECO:0000256" key="1">
    <source>
        <dbReference type="ARBA" id="ARBA00009995"/>
    </source>
</evidence>
<keyword evidence="2" id="KW-0472">Membrane</keyword>
<reference evidence="4" key="1">
    <citation type="journal article" date="2021" name="Front. Plant Sci.">
        <title>Chromosome-Scale Genome Assembly for Chinese Sour Jujube and Insights Into Its Genome Evolution and Domestication Signature.</title>
        <authorList>
            <person name="Shen L.-Y."/>
            <person name="Luo H."/>
            <person name="Wang X.-L."/>
            <person name="Wang X.-M."/>
            <person name="Qiu X.-J."/>
            <person name="Liu H."/>
            <person name="Zhou S.-S."/>
            <person name="Jia K.-H."/>
            <person name="Nie S."/>
            <person name="Bao Y.-T."/>
            <person name="Zhang R.-G."/>
            <person name="Yun Q.-Z."/>
            <person name="Chai Y.-H."/>
            <person name="Lu J.-Y."/>
            <person name="Li Y."/>
            <person name="Zhao S.-W."/>
            <person name="Mao J.-F."/>
            <person name="Jia S.-G."/>
            <person name="Mao Y.-M."/>
        </authorList>
    </citation>
    <scope>NUCLEOTIDE SEQUENCE</scope>
    <source>
        <strain evidence="4">AT0</strain>
        <tissue evidence="4">Leaf</tissue>
    </source>
</reference>
<organism evidence="4 5">
    <name type="scientific">Ziziphus jujuba var. spinosa</name>
    <dbReference type="NCBI Taxonomy" id="714518"/>
    <lineage>
        <taxon>Eukaryota</taxon>
        <taxon>Viridiplantae</taxon>
        <taxon>Streptophyta</taxon>
        <taxon>Embryophyta</taxon>
        <taxon>Tracheophyta</taxon>
        <taxon>Spermatophyta</taxon>
        <taxon>Magnoliopsida</taxon>
        <taxon>eudicotyledons</taxon>
        <taxon>Gunneridae</taxon>
        <taxon>Pentapetalae</taxon>
        <taxon>rosids</taxon>
        <taxon>fabids</taxon>
        <taxon>Rosales</taxon>
        <taxon>Rhamnaceae</taxon>
        <taxon>Paliureae</taxon>
        <taxon>Ziziphus</taxon>
    </lineage>
</organism>
<accession>A0A978VNT2</accession>
<evidence type="ECO:0000259" key="3">
    <source>
        <dbReference type="Pfam" id="PF26168"/>
    </source>
</evidence>
<dbReference type="Pfam" id="PF26168">
    <property type="entry name" value="Glyco_transf_N"/>
    <property type="match status" value="1"/>
</dbReference>
<feature type="domain" description="Glycosyltransferase N-terminal" evidence="3">
    <location>
        <begin position="23"/>
        <end position="236"/>
    </location>
</feature>
<dbReference type="Gene3D" id="3.40.50.2000">
    <property type="entry name" value="Glycogen Phosphorylase B"/>
    <property type="match status" value="1"/>
</dbReference>
<evidence type="ECO:0000313" key="4">
    <source>
        <dbReference type="EMBL" id="KAH7537207.1"/>
    </source>
</evidence>
<dbReference type="SUPFAM" id="SSF53756">
    <property type="entry name" value="UDP-Glycosyltransferase/glycogen phosphorylase"/>
    <property type="match status" value="1"/>
</dbReference>
<evidence type="ECO:0000256" key="2">
    <source>
        <dbReference type="SAM" id="Phobius"/>
    </source>
</evidence>
<dbReference type="PANTHER" id="PTHR48044:SF22">
    <property type="entry name" value="GLYCOSYLTRANSFERASE"/>
    <property type="match status" value="1"/>
</dbReference>
<protein>
    <recommendedName>
        <fullName evidence="3">Glycosyltransferase N-terminal domain-containing protein</fullName>
    </recommendedName>
</protein>
<keyword evidence="2" id="KW-1133">Transmembrane helix</keyword>
<gene>
    <name evidence="4" type="ORF">FEM48_Zijuj03G0068000</name>
</gene>
<dbReference type="PANTHER" id="PTHR48044">
    <property type="entry name" value="GLYCOSYLTRANSFERASE"/>
    <property type="match status" value="1"/>
</dbReference>
<dbReference type="Proteomes" id="UP000813462">
    <property type="component" value="Unassembled WGS sequence"/>
</dbReference>
<dbReference type="GO" id="GO:1901135">
    <property type="term" value="P:carbohydrate derivative metabolic process"/>
    <property type="evidence" value="ECO:0007669"/>
    <property type="project" value="UniProtKB-ARBA"/>
</dbReference>
<keyword evidence="2" id="KW-0812">Transmembrane</keyword>
<evidence type="ECO:0000313" key="5">
    <source>
        <dbReference type="Proteomes" id="UP000813462"/>
    </source>
</evidence>